<dbReference type="AlphaFoldDB" id="A0A2H0RJG5"/>
<keyword evidence="2" id="KW-0812">Transmembrane</keyword>
<evidence type="ECO:0008006" key="5">
    <source>
        <dbReference type="Google" id="ProtNLM"/>
    </source>
</evidence>
<keyword evidence="2" id="KW-1133">Transmembrane helix</keyword>
<feature type="transmembrane region" description="Helical" evidence="2">
    <location>
        <begin position="87"/>
        <end position="110"/>
    </location>
</feature>
<dbReference type="EMBL" id="PCYL01000031">
    <property type="protein sequence ID" value="PIR46701.1"/>
    <property type="molecule type" value="Genomic_DNA"/>
</dbReference>
<evidence type="ECO:0000256" key="1">
    <source>
        <dbReference type="SAM" id="MobiDB-lite"/>
    </source>
</evidence>
<feature type="region of interest" description="Disordered" evidence="1">
    <location>
        <begin position="1"/>
        <end position="79"/>
    </location>
</feature>
<comment type="caution">
    <text evidence="3">The sequence shown here is derived from an EMBL/GenBank/DDBJ whole genome shotgun (WGS) entry which is preliminary data.</text>
</comment>
<accession>A0A2H0RJG5</accession>
<keyword evidence="2" id="KW-0472">Membrane</keyword>
<sequence>MKEKEYRDRLSEADRELNRRGSEGRLRKRTDLMPFEDHLAKEWNASSDTSKDAKSPDLEIGEGFVPSGEGGESALSTETEPMKKKRLGLLTILFIMSVAFFVAAGAFAYMRFAGEGNVVSQDSIEIRVSGPLAVRGGDELSLEVQIDNKNSVPLQFVELVATYPAGTREPGDLKSSLIRSRDTIGTIPPAGFAKKTVKAVLFGEEGVERDITFAIEYRVPNSSAIFKKTHTVSILLSDSPINLSVAAQETINRGDDVRLVISVASNSTSVLSDMHIAASYPPGFTFKSSNISPIAGGRLWQLGDIAPSQSRTLEIVGSLEGSDGEGKAFRFVAGLGKEIESSEVSVPYSESLHRVELVSPKLALDLAINGVSSPSVIVEGGKAVRVDLSWKNNLDEDILDTVFVVNLSGELVNEKSIISDHGHYDSNTKTIRLTKADDSRLARLTPGASGQTSFSFDIISPAEFEQGVPRNPNIRISVDATAERLRDTPGTPFLSANIEREMRIQSALALSSSAVYSIGPFTNEGPIPPKVGEETMYTVIWSLSNAGSDLRNVITRAVLPSYMRYVGSISPGSELVVYTEKGGEIRWEVDRLQSGAGAGIPPRTVAFQIAFLPSITQAGRSAVLLGEASVLGRDLFTETDIKRMSPAITTRITTDPAYREEHASVVE</sequence>
<protein>
    <recommendedName>
        <fullName evidence="5">DUF11 domain-containing protein</fullName>
    </recommendedName>
</protein>
<feature type="compositionally biased region" description="Basic and acidic residues" evidence="1">
    <location>
        <begin position="1"/>
        <end position="41"/>
    </location>
</feature>
<evidence type="ECO:0000313" key="4">
    <source>
        <dbReference type="Proteomes" id="UP000230833"/>
    </source>
</evidence>
<name>A0A2H0RJG5_9BACT</name>
<organism evidence="3 4">
    <name type="scientific">Candidatus Vogelbacteria bacterium CG10_big_fil_rev_8_21_14_0_10_45_14</name>
    <dbReference type="NCBI Taxonomy" id="1975042"/>
    <lineage>
        <taxon>Bacteria</taxon>
        <taxon>Candidatus Vogeliibacteriota</taxon>
    </lineage>
</organism>
<reference evidence="3 4" key="1">
    <citation type="submission" date="2017-09" db="EMBL/GenBank/DDBJ databases">
        <title>Depth-based differentiation of microbial function through sediment-hosted aquifers and enrichment of novel symbionts in the deep terrestrial subsurface.</title>
        <authorList>
            <person name="Probst A.J."/>
            <person name="Ladd B."/>
            <person name="Jarett J.K."/>
            <person name="Geller-Mcgrath D.E."/>
            <person name="Sieber C.M."/>
            <person name="Emerson J.B."/>
            <person name="Anantharaman K."/>
            <person name="Thomas B.C."/>
            <person name="Malmstrom R."/>
            <person name="Stieglmeier M."/>
            <person name="Klingl A."/>
            <person name="Woyke T."/>
            <person name="Ryan C.M."/>
            <person name="Banfield J.F."/>
        </authorList>
    </citation>
    <scope>NUCLEOTIDE SEQUENCE [LARGE SCALE GENOMIC DNA]</scope>
    <source>
        <strain evidence="3">CG10_big_fil_rev_8_21_14_0_10_45_14</strain>
    </source>
</reference>
<gene>
    <name evidence="3" type="ORF">COV07_02890</name>
</gene>
<proteinExistence type="predicted"/>
<evidence type="ECO:0000313" key="3">
    <source>
        <dbReference type="EMBL" id="PIR46701.1"/>
    </source>
</evidence>
<evidence type="ECO:0000256" key="2">
    <source>
        <dbReference type="SAM" id="Phobius"/>
    </source>
</evidence>
<dbReference type="Proteomes" id="UP000230833">
    <property type="component" value="Unassembled WGS sequence"/>
</dbReference>